<evidence type="ECO:0000256" key="2">
    <source>
        <dbReference type="ARBA" id="ARBA00004496"/>
    </source>
</evidence>
<dbReference type="GO" id="GO:0005737">
    <property type="term" value="C:cytoplasm"/>
    <property type="evidence" value="ECO:0007669"/>
    <property type="project" value="UniProtKB-SubCell"/>
</dbReference>
<keyword evidence="12" id="KW-1185">Reference proteome</keyword>
<comment type="function">
    <text evidence="8">Binds the poly(A) tail of mRNA. Appears to be an important mediator of the multiple roles of the poly(A) tail in mRNA biogenesis, stability and translation.</text>
</comment>
<accession>A0A5N6NLL2</accession>
<dbReference type="InterPro" id="IPR035979">
    <property type="entry name" value="RBD_domain_sf"/>
</dbReference>
<dbReference type="Pfam" id="PF00076">
    <property type="entry name" value="RRM_1"/>
    <property type="match status" value="4"/>
</dbReference>
<evidence type="ECO:0000256" key="1">
    <source>
        <dbReference type="ARBA" id="ARBA00004123"/>
    </source>
</evidence>
<dbReference type="Gene3D" id="3.30.70.330">
    <property type="match status" value="4"/>
</dbReference>
<organism evidence="11 12">
    <name type="scientific">Mikania micrantha</name>
    <name type="common">bitter vine</name>
    <dbReference type="NCBI Taxonomy" id="192012"/>
    <lineage>
        <taxon>Eukaryota</taxon>
        <taxon>Viridiplantae</taxon>
        <taxon>Streptophyta</taxon>
        <taxon>Embryophyta</taxon>
        <taxon>Tracheophyta</taxon>
        <taxon>Spermatophyta</taxon>
        <taxon>Magnoliopsida</taxon>
        <taxon>eudicotyledons</taxon>
        <taxon>Gunneridae</taxon>
        <taxon>Pentapetalae</taxon>
        <taxon>asterids</taxon>
        <taxon>campanulids</taxon>
        <taxon>Asterales</taxon>
        <taxon>Asteraceae</taxon>
        <taxon>Asteroideae</taxon>
        <taxon>Heliantheae alliance</taxon>
        <taxon>Eupatorieae</taxon>
        <taxon>Mikania</taxon>
    </lineage>
</organism>
<feature type="domain" description="RRM" evidence="10">
    <location>
        <begin position="290"/>
        <end position="367"/>
    </location>
</feature>
<dbReference type="Proteomes" id="UP000326396">
    <property type="component" value="Linkage Group LG19"/>
</dbReference>
<keyword evidence="7" id="KW-0539">Nucleus</keyword>
<evidence type="ECO:0000256" key="8">
    <source>
        <dbReference type="ARBA" id="ARBA00054110"/>
    </source>
</evidence>
<feature type="domain" description="RRM" evidence="10">
    <location>
        <begin position="18"/>
        <end position="96"/>
    </location>
</feature>
<sequence>MANFIHLPTIPPPPQRLYSIYAGDLHHDVTESDLYTLFSVIGPIYNVHLFRDRFSRKSLCYALIDFYFASYAADALYWLNHFEVRGKPIRLMWFQSDPFLRKTGIGNLFVKNLDPSVHDAKLQEVFGFFGTILSCKIARDDVGASKGFGFVQFDSEDSASYAVSALNGSLLQGKILTVAKFLRKSERKEPQFTNVYVKNLDKDFSVSSLKDIFSKYGKITSAMIMNDAEGISRGFGFVNFELHESATKAIEALNGAEIGNKKWFVGKAMMKSQREAFLRRSHKKQRPNISHLFVRNLATFVTENDLKQVFGAFGNVTSVKVICDRNGVSKGMAYICLSKPEEAKQAIAFCNGCFYKGKYMNVSLALHKEHYPKQLQTLLALRLRAPFAYKVPNLQKLEEKKVQPENLANEAISCDGDLGGFVLVDKPPDNSDCDV</sequence>
<evidence type="ECO:0000256" key="6">
    <source>
        <dbReference type="ARBA" id="ARBA00022884"/>
    </source>
</evidence>
<feature type="domain" description="RRM" evidence="10">
    <location>
        <begin position="193"/>
        <end position="270"/>
    </location>
</feature>
<comment type="caution">
    <text evidence="11">The sequence shown here is derived from an EMBL/GenBank/DDBJ whole genome shotgun (WGS) entry which is preliminary data.</text>
</comment>
<dbReference type="InterPro" id="IPR000504">
    <property type="entry name" value="RRM_dom"/>
</dbReference>
<dbReference type="SUPFAM" id="SSF54928">
    <property type="entry name" value="RNA-binding domain, RBD"/>
    <property type="match status" value="3"/>
</dbReference>
<dbReference type="GO" id="GO:0003723">
    <property type="term" value="F:RNA binding"/>
    <property type="evidence" value="ECO:0007669"/>
    <property type="project" value="UniProtKB-UniRule"/>
</dbReference>
<evidence type="ECO:0000256" key="5">
    <source>
        <dbReference type="ARBA" id="ARBA00022737"/>
    </source>
</evidence>
<dbReference type="AlphaFoldDB" id="A0A5N6NLL2"/>
<feature type="domain" description="RRM" evidence="10">
    <location>
        <begin position="106"/>
        <end position="183"/>
    </location>
</feature>
<dbReference type="InterPro" id="IPR003954">
    <property type="entry name" value="RRM_euk-type"/>
</dbReference>
<evidence type="ECO:0000256" key="7">
    <source>
        <dbReference type="ARBA" id="ARBA00023242"/>
    </source>
</evidence>
<keyword evidence="5" id="KW-0677">Repeat</keyword>
<comment type="subcellular location">
    <subcellularLocation>
        <location evidence="2">Cytoplasm</location>
    </subcellularLocation>
    <subcellularLocation>
        <location evidence="1">Nucleus</location>
    </subcellularLocation>
</comment>
<evidence type="ECO:0000256" key="3">
    <source>
        <dbReference type="ARBA" id="ARBA00008557"/>
    </source>
</evidence>
<gene>
    <name evidence="11" type="ORF">E3N88_21406</name>
</gene>
<dbReference type="PANTHER" id="PTHR24012">
    <property type="entry name" value="RNA BINDING PROTEIN"/>
    <property type="match status" value="1"/>
</dbReference>
<evidence type="ECO:0000259" key="10">
    <source>
        <dbReference type="PROSITE" id="PS50102"/>
    </source>
</evidence>
<proteinExistence type="inferred from homology"/>
<dbReference type="OrthoDB" id="19742at2759"/>
<dbReference type="FunFam" id="3.30.70.330:FF:000651">
    <property type="entry name" value="Poly(A) binding protein cytoplasmic 1 like"/>
    <property type="match status" value="2"/>
</dbReference>
<dbReference type="CDD" id="cd00590">
    <property type="entry name" value="RRM_SF"/>
    <property type="match status" value="1"/>
</dbReference>
<protein>
    <recommendedName>
        <fullName evidence="10">RRM domain-containing protein</fullName>
    </recommendedName>
</protein>
<dbReference type="SMART" id="SM00361">
    <property type="entry name" value="RRM_1"/>
    <property type="match status" value="3"/>
</dbReference>
<comment type="similarity">
    <text evidence="3">Belongs to the polyadenylate-binding protein type-1 family.</text>
</comment>
<evidence type="ECO:0000256" key="4">
    <source>
        <dbReference type="ARBA" id="ARBA00022490"/>
    </source>
</evidence>
<dbReference type="CDD" id="cd12380">
    <property type="entry name" value="RRM3_I_PABPs"/>
    <property type="match status" value="1"/>
</dbReference>
<evidence type="ECO:0000256" key="9">
    <source>
        <dbReference type="PROSITE-ProRule" id="PRU00176"/>
    </source>
</evidence>
<dbReference type="PROSITE" id="PS50102">
    <property type="entry name" value="RRM"/>
    <property type="match status" value="4"/>
</dbReference>
<evidence type="ECO:0000313" key="11">
    <source>
        <dbReference type="EMBL" id="KAD4889333.1"/>
    </source>
</evidence>
<dbReference type="InterPro" id="IPR012677">
    <property type="entry name" value="Nucleotide-bd_a/b_plait_sf"/>
</dbReference>
<name>A0A5N6NLL2_9ASTR</name>
<evidence type="ECO:0000313" key="12">
    <source>
        <dbReference type="Proteomes" id="UP000326396"/>
    </source>
</evidence>
<reference evidence="11 12" key="1">
    <citation type="submission" date="2019-05" db="EMBL/GenBank/DDBJ databases">
        <title>Mikania micrantha, genome provides insights into the molecular mechanism of rapid growth.</title>
        <authorList>
            <person name="Liu B."/>
        </authorList>
    </citation>
    <scope>NUCLEOTIDE SEQUENCE [LARGE SCALE GENOMIC DNA]</scope>
    <source>
        <strain evidence="11">NLD-2019</strain>
        <tissue evidence="11">Leaf</tissue>
    </source>
</reference>
<keyword evidence="4" id="KW-0963">Cytoplasm</keyword>
<keyword evidence="6 9" id="KW-0694">RNA-binding</keyword>
<dbReference type="GO" id="GO:0005634">
    <property type="term" value="C:nucleus"/>
    <property type="evidence" value="ECO:0007669"/>
    <property type="project" value="UniProtKB-SubCell"/>
</dbReference>
<dbReference type="SMART" id="SM00360">
    <property type="entry name" value="RRM"/>
    <property type="match status" value="4"/>
</dbReference>
<dbReference type="EMBL" id="SZYD01000011">
    <property type="protein sequence ID" value="KAD4889333.1"/>
    <property type="molecule type" value="Genomic_DNA"/>
</dbReference>